<dbReference type="Proteomes" id="UP000479190">
    <property type="component" value="Unassembled WGS sequence"/>
</dbReference>
<name>A0A6H5IZS7_9HYME</name>
<feature type="region of interest" description="Disordered" evidence="1">
    <location>
        <begin position="319"/>
        <end position="372"/>
    </location>
</feature>
<organism evidence="2 3">
    <name type="scientific">Trichogramma brassicae</name>
    <dbReference type="NCBI Taxonomy" id="86971"/>
    <lineage>
        <taxon>Eukaryota</taxon>
        <taxon>Metazoa</taxon>
        <taxon>Ecdysozoa</taxon>
        <taxon>Arthropoda</taxon>
        <taxon>Hexapoda</taxon>
        <taxon>Insecta</taxon>
        <taxon>Pterygota</taxon>
        <taxon>Neoptera</taxon>
        <taxon>Endopterygota</taxon>
        <taxon>Hymenoptera</taxon>
        <taxon>Apocrita</taxon>
        <taxon>Proctotrupomorpha</taxon>
        <taxon>Chalcidoidea</taxon>
        <taxon>Trichogrammatidae</taxon>
        <taxon>Trichogramma</taxon>
    </lineage>
</organism>
<dbReference type="OrthoDB" id="6624020at2759"/>
<evidence type="ECO:0000313" key="2">
    <source>
        <dbReference type="EMBL" id="CAB0043308.1"/>
    </source>
</evidence>
<dbReference type="EMBL" id="CADCXV010001304">
    <property type="protein sequence ID" value="CAB0043308.1"/>
    <property type="molecule type" value="Genomic_DNA"/>
</dbReference>
<proteinExistence type="predicted"/>
<feature type="compositionally biased region" description="Basic residues" evidence="1">
    <location>
        <begin position="259"/>
        <end position="272"/>
    </location>
</feature>
<keyword evidence="3" id="KW-1185">Reference proteome</keyword>
<feature type="region of interest" description="Disordered" evidence="1">
    <location>
        <begin position="401"/>
        <end position="434"/>
    </location>
</feature>
<reference evidence="2 3" key="1">
    <citation type="submission" date="2020-02" db="EMBL/GenBank/DDBJ databases">
        <authorList>
            <person name="Ferguson B K."/>
        </authorList>
    </citation>
    <scope>NUCLEOTIDE SEQUENCE [LARGE SCALE GENOMIC DNA]</scope>
</reference>
<accession>A0A6H5IZS7</accession>
<protein>
    <submittedName>
        <fullName evidence="2">Uncharacterized protein</fullName>
    </submittedName>
</protein>
<dbReference type="AlphaFoldDB" id="A0A6H5IZS7"/>
<feature type="region of interest" description="Disordered" evidence="1">
    <location>
        <begin position="252"/>
        <end position="301"/>
    </location>
</feature>
<sequence>MKILNIFSPLGPTIMDLQGLKLPSAFLVNLDEPTPLTFSTGLYATRSRVSTRSECVIVSHYCNCMNGVAGCALLHVQGRKVVNGPLIDGAAAGLTDRHLLAYLEVPVFHVTLFESIKKRGHIASGSSRNDFGCVTWDDKVPTCDEIFIKCVTRIWARSRLKANINIFSTHTGISSSADSSDVSDQKTEALLITSRKKVETITITVGDHSIRSSPSIRYLGVHIDAKLKFDHHLRTVSAKAAGVIGALAKIMPNSGGPSSRRKLHAPRRRHHTPVWSPHLEHSCTKASLHSPGGVSPSTSLPACDRRQAARLLRGHICPRWHTTAGPSRGRASAAVQPPPRGRKGRGTLGNAKQVAGGMGPVNKGPMDASTDPKYQNAASWRVKYPPIALRPKLRRIPARWSPKARTPSADVGQRSASFRRKSANTRKSTDPSAPRWYPKGWSPISELLVLAMTNGVFTHHGGSQKKREGLARWQIKKRGKFFPDSWDGVGRETWVVTSLTKMTLVLLLDEVLSKVPKKKHQHKGEHRQRRLRKAEMTLDEGFAGRAGDHQRVDTNKCLQKIQVGLIWKGLTSSTSITMIYAHTVQRVRITWSFDTNVPAVNSTQALRNSTFQIKLLRNINKLVVGRRGHMDRLVNIGELNRFDENSRIIAYRIGFASNSELNRLREDWQIKSISQKFDINFEFSKKWIMCLVVERHRNVSVRGMKDYLFGHSFWRFPNILAINIIRDNVFHLYD</sequence>
<gene>
    <name evidence="2" type="ORF">TBRA_LOCUS14896</name>
</gene>
<evidence type="ECO:0000256" key="1">
    <source>
        <dbReference type="SAM" id="MobiDB-lite"/>
    </source>
</evidence>
<evidence type="ECO:0000313" key="3">
    <source>
        <dbReference type="Proteomes" id="UP000479190"/>
    </source>
</evidence>